<feature type="compositionally biased region" description="Polar residues" evidence="1">
    <location>
        <begin position="250"/>
        <end position="260"/>
    </location>
</feature>
<proteinExistence type="predicted"/>
<evidence type="ECO:0000313" key="3">
    <source>
        <dbReference type="Proteomes" id="UP000245884"/>
    </source>
</evidence>
<dbReference type="OrthoDB" id="3344476at2759"/>
<dbReference type="EMBL" id="KZ819668">
    <property type="protein sequence ID" value="PWN27514.1"/>
    <property type="molecule type" value="Genomic_DNA"/>
</dbReference>
<reference evidence="2 3" key="1">
    <citation type="journal article" date="2018" name="Mol. Biol. Evol.">
        <title>Broad Genomic Sampling Reveals a Smut Pathogenic Ancestry of the Fungal Clade Ustilaginomycotina.</title>
        <authorList>
            <person name="Kijpornyongpan T."/>
            <person name="Mondo S.J."/>
            <person name="Barry K."/>
            <person name="Sandor L."/>
            <person name="Lee J."/>
            <person name="Lipzen A."/>
            <person name="Pangilinan J."/>
            <person name="LaButti K."/>
            <person name="Hainaut M."/>
            <person name="Henrissat B."/>
            <person name="Grigoriev I.V."/>
            <person name="Spatafora J.W."/>
            <person name="Aime M.C."/>
        </authorList>
    </citation>
    <scope>NUCLEOTIDE SEQUENCE [LARGE SCALE GENOMIC DNA]</scope>
    <source>
        <strain evidence="2 3">MCA 5214</strain>
    </source>
</reference>
<keyword evidence="3" id="KW-1185">Reference proteome</keyword>
<protein>
    <submittedName>
        <fullName evidence="2">Uncharacterized protein</fullName>
    </submittedName>
</protein>
<name>A0A316URB7_9BASI</name>
<dbReference type="Proteomes" id="UP000245884">
    <property type="component" value="Unassembled WGS sequence"/>
</dbReference>
<organism evidence="2 3">
    <name type="scientific">Jaminaea rosea</name>
    <dbReference type="NCBI Taxonomy" id="1569628"/>
    <lineage>
        <taxon>Eukaryota</taxon>
        <taxon>Fungi</taxon>
        <taxon>Dikarya</taxon>
        <taxon>Basidiomycota</taxon>
        <taxon>Ustilaginomycotina</taxon>
        <taxon>Exobasidiomycetes</taxon>
        <taxon>Microstromatales</taxon>
        <taxon>Microstromatales incertae sedis</taxon>
        <taxon>Jaminaea</taxon>
    </lineage>
</organism>
<sequence length="484" mass="51965">MPAAVAAASSTPPSARLPFEIVASILTFAILAPPDLHEREDELDRPPRRRPPAYSHLLISSTLRKALEPIYYSRVTLTSTNALASFASTLKSRPDLNRKVKSLWIAPSSLSSDFITTLKPPSDGINSLPATIAQPITHIKAILRACRSLRHLALDGCLCTLKASTLFGSNCQPLSVTSINPYSFLGGFSAPMFKKVRRLELCDTSLASDEVEQVRTLPELGEFVWTSPREYGDAKRDVTALWRIVAPGSGQFSRPSTTLQAAVEAGGEEGEQRGEGSSSPLPVKPHAPRHLRSVTIRSGQTRCAQLATALKLAIADPALQHHQHHASTDELASSLSSSLASLSLGGRGGVSAPYVDSSAHTTRIEHPGTGVEMCTARIEGDAVAGQDDDDGGGAGLIDEWEALRDIICPGGGGASLSFRIDEANRGTARRKREKLQGPATSDEDEDEGRSESVIDPGMALRRLWVEWCTRVEDGSLEVELGSRR</sequence>
<dbReference type="RefSeq" id="XP_025362126.1">
    <property type="nucleotide sequence ID" value="XM_025506270.1"/>
</dbReference>
<dbReference type="GeneID" id="37028093"/>
<dbReference type="AlphaFoldDB" id="A0A316URB7"/>
<feature type="region of interest" description="Disordered" evidence="1">
    <location>
        <begin position="427"/>
        <end position="455"/>
    </location>
</feature>
<evidence type="ECO:0000256" key="1">
    <source>
        <dbReference type="SAM" id="MobiDB-lite"/>
    </source>
</evidence>
<feature type="region of interest" description="Disordered" evidence="1">
    <location>
        <begin position="250"/>
        <end position="289"/>
    </location>
</feature>
<accession>A0A316URB7</accession>
<gene>
    <name evidence="2" type="ORF">BDZ90DRAFT_232484</name>
</gene>
<evidence type="ECO:0000313" key="2">
    <source>
        <dbReference type="EMBL" id="PWN27514.1"/>
    </source>
</evidence>